<feature type="non-terminal residue" evidence="1">
    <location>
        <position position="1"/>
    </location>
</feature>
<name>A0A9N7RIK2_STRHE</name>
<evidence type="ECO:0000313" key="1">
    <source>
        <dbReference type="EMBL" id="CAA0830947.1"/>
    </source>
</evidence>
<organism evidence="1 2">
    <name type="scientific">Striga hermonthica</name>
    <name type="common">Purple witchweed</name>
    <name type="synonym">Buchnera hermonthica</name>
    <dbReference type="NCBI Taxonomy" id="68872"/>
    <lineage>
        <taxon>Eukaryota</taxon>
        <taxon>Viridiplantae</taxon>
        <taxon>Streptophyta</taxon>
        <taxon>Embryophyta</taxon>
        <taxon>Tracheophyta</taxon>
        <taxon>Spermatophyta</taxon>
        <taxon>Magnoliopsida</taxon>
        <taxon>eudicotyledons</taxon>
        <taxon>Gunneridae</taxon>
        <taxon>Pentapetalae</taxon>
        <taxon>asterids</taxon>
        <taxon>lamiids</taxon>
        <taxon>Lamiales</taxon>
        <taxon>Orobanchaceae</taxon>
        <taxon>Buchnereae</taxon>
        <taxon>Striga</taxon>
    </lineage>
</organism>
<dbReference type="Proteomes" id="UP001153555">
    <property type="component" value="Unassembled WGS sequence"/>
</dbReference>
<comment type="caution">
    <text evidence="1">The sequence shown here is derived from an EMBL/GenBank/DDBJ whole genome shotgun (WGS) entry which is preliminary data.</text>
</comment>
<proteinExistence type="predicted"/>
<protein>
    <submittedName>
        <fullName evidence="1">Uncharacterized protein</fullName>
    </submittedName>
</protein>
<feature type="non-terminal residue" evidence="1">
    <location>
        <position position="73"/>
    </location>
</feature>
<dbReference type="AlphaFoldDB" id="A0A9N7RIK2"/>
<evidence type="ECO:0000313" key="2">
    <source>
        <dbReference type="Proteomes" id="UP001153555"/>
    </source>
</evidence>
<sequence>VFPNAAHCLCTYHISNKLKMHNKTESQTVKEELYAATKAYTVEEFDMHISRIMKLNSSVITYLENIGVHKWAR</sequence>
<gene>
    <name evidence="1" type="ORF">SHERM_26330</name>
</gene>
<keyword evidence="2" id="KW-1185">Reference proteome</keyword>
<dbReference type="EMBL" id="CACSLK010027831">
    <property type="protein sequence ID" value="CAA0830947.1"/>
    <property type="molecule type" value="Genomic_DNA"/>
</dbReference>
<reference evidence="1" key="1">
    <citation type="submission" date="2019-12" db="EMBL/GenBank/DDBJ databases">
        <authorList>
            <person name="Scholes J."/>
        </authorList>
    </citation>
    <scope>NUCLEOTIDE SEQUENCE</scope>
</reference>
<accession>A0A9N7RIK2</accession>
<dbReference type="OrthoDB" id="1304134at2759"/>